<dbReference type="Proteomes" id="UP000238350">
    <property type="component" value="Unassembled WGS sequence"/>
</dbReference>
<dbReference type="AlphaFoldDB" id="A0A2T0FJH6"/>
<gene>
    <name evidence="2" type="ORF">B9G98_02772</name>
</gene>
<dbReference type="EMBL" id="NDIQ01000021">
    <property type="protein sequence ID" value="PRT55152.1"/>
    <property type="molecule type" value="Genomic_DNA"/>
</dbReference>
<comment type="caution">
    <text evidence="2">The sequence shown here is derived from an EMBL/GenBank/DDBJ whole genome shotgun (WGS) entry which is preliminary data.</text>
</comment>
<accession>A0A2T0FJH6</accession>
<dbReference type="GeneID" id="36516520"/>
<organism evidence="2 3">
    <name type="scientific">Wickerhamiella sorbophila</name>
    <dbReference type="NCBI Taxonomy" id="45607"/>
    <lineage>
        <taxon>Eukaryota</taxon>
        <taxon>Fungi</taxon>
        <taxon>Dikarya</taxon>
        <taxon>Ascomycota</taxon>
        <taxon>Saccharomycotina</taxon>
        <taxon>Dipodascomycetes</taxon>
        <taxon>Dipodascales</taxon>
        <taxon>Trichomonascaceae</taxon>
        <taxon>Wickerhamiella</taxon>
    </lineage>
</organism>
<keyword evidence="3" id="KW-1185">Reference proteome</keyword>
<reference evidence="2 3" key="1">
    <citation type="submission" date="2017-04" db="EMBL/GenBank/DDBJ databases">
        <title>Genome sequencing of [Candida] sorbophila.</title>
        <authorList>
            <person name="Ahn J.O."/>
        </authorList>
    </citation>
    <scope>NUCLEOTIDE SEQUENCE [LARGE SCALE GENOMIC DNA]</scope>
    <source>
        <strain evidence="2 3">DS02</strain>
    </source>
</reference>
<protein>
    <submittedName>
        <fullName evidence="2">Uncharacterized protein</fullName>
    </submittedName>
</protein>
<sequence>MSYAQDWQKLISQQPETAALVGASVAQKVSKSDLVAIVQAHERVQTLRAELEQERKRHADLVDQVANLPPDHIAATPKGSKEREQQLADLLSGLIA</sequence>
<keyword evidence="1" id="KW-0175">Coiled coil</keyword>
<dbReference type="RefSeq" id="XP_024665097.1">
    <property type="nucleotide sequence ID" value="XM_024809329.1"/>
</dbReference>
<evidence type="ECO:0000313" key="2">
    <source>
        <dbReference type="EMBL" id="PRT55152.1"/>
    </source>
</evidence>
<evidence type="ECO:0000256" key="1">
    <source>
        <dbReference type="SAM" id="Coils"/>
    </source>
</evidence>
<evidence type="ECO:0000313" key="3">
    <source>
        <dbReference type="Proteomes" id="UP000238350"/>
    </source>
</evidence>
<proteinExistence type="predicted"/>
<name>A0A2T0FJH6_9ASCO</name>
<feature type="coiled-coil region" evidence="1">
    <location>
        <begin position="37"/>
        <end position="68"/>
    </location>
</feature>